<accession>A0A5E4ZCP6</accession>
<dbReference type="GO" id="GO:0003676">
    <property type="term" value="F:nucleic acid binding"/>
    <property type="evidence" value="ECO:0007669"/>
    <property type="project" value="InterPro"/>
</dbReference>
<dbReference type="RefSeq" id="WP_150699994.1">
    <property type="nucleotide sequence ID" value="NZ_CABPRZ010000037.1"/>
</dbReference>
<evidence type="ECO:0000256" key="1">
    <source>
        <dbReference type="ARBA" id="ARBA00022603"/>
    </source>
</evidence>
<dbReference type="NCBIfam" id="TIGR00095">
    <property type="entry name" value="16S rRNA (guanine(966)-N(2))-methyltransferase RsmD"/>
    <property type="match status" value="1"/>
</dbReference>
<dbReference type="PANTHER" id="PTHR43542:SF1">
    <property type="entry name" value="METHYLTRANSFERASE"/>
    <property type="match status" value="1"/>
</dbReference>
<sequence>MKGGQTGARMRGAPQQVRIIGGEWKRTPLPVPAGDGLRPTPDRVRETLFNWLGQDLTGLRCLDAFAGSGALGFEAASRGAARVLMIEQFAPAVRQLRANQEKLRADRVEIVQADARRLLATLPPGAFDVVFLDPPFASGWLTELLPAAARLLSPDGVIYAENDAALDAQALVGAKLACVRQAKAGAVHYHLLESISNLRDDNE</sequence>
<dbReference type="InterPro" id="IPR004398">
    <property type="entry name" value="RNA_MeTrfase_RsmD"/>
</dbReference>
<protein>
    <submittedName>
        <fullName evidence="3">Methyltransferase</fullName>
    </submittedName>
</protein>
<dbReference type="AlphaFoldDB" id="A0A5E4ZCP6"/>
<dbReference type="Pfam" id="PF03602">
    <property type="entry name" value="Cons_hypoth95"/>
    <property type="match status" value="1"/>
</dbReference>
<dbReference type="GO" id="GO:0031167">
    <property type="term" value="P:rRNA methylation"/>
    <property type="evidence" value="ECO:0007669"/>
    <property type="project" value="InterPro"/>
</dbReference>
<dbReference type="PANTHER" id="PTHR43542">
    <property type="entry name" value="METHYLTRANSFERASE"/>
    <property type="match status" value="1"/>
</dbReference>
<dbReference type="Gene3D" id="3.40.50.150">
    <property type="entry name" value="Vaccinia Virus protein VP39"/>
    <property type="match status" value="1"/>
</dbReference>
<proteinExistence type="predicted"/>
<dbReference type="EMBL" id="CABPRZ010000037">
    <property type="protein sequence ID" value="VVE58618.1"/>
    <property type="molecule type" value="Genomic_DNA"/>
</dbReference>
<dbReference type="PROSITE" id="PS00092">
    <property type="entry name" value="N6_MTASE"/>
    <property type="match status" value="1"/>
</dbReference>
<evidence type="ECO:0000256" key="2">
    <source>
        <dbReference type="ARBA" id="ARBA00022679"/>
    </source>
</evidence>
<gene>
    <name evidence="3" type="ORF">PTE30175_05267</name>
</gene>
<dbReference type="SUPFAM" id="SSF53335">
    <property type="entry name" value="S-adenosyl-L-methionine-dependent methyltransferases"/>
    <property type="match status" value="1"/>
</dbReference>
<dbReference type="InterPro" id="IPR029063">
    <property type="entry name" value="SAM-dependent_MTases_sf"/>
</dbReference>
<dbReference type="CDD" id="cd02440">
    <property type="entry name" value="AdoMet_MTases"/>
    <property type="match status" value="1"/>
</dbReference>
<dbReference type="PIRSF" id="PIRSF004553">
    <property type="entry name" value="CHP00095"/>
    <property type="match status" value="1"/>
</dbReference>
<reference evidence="3 4" key="1">
    <citation type="submission" date="2019-08" db="EMBL/GenBank/DDBJ databases">
        <authorList>
            <person name="Peeters C."/>
        </authorList>
    </citation>
    <scope>NUCLEOTIDE SEQUENCE [LARGE SCALE GENOMIC DNA]</scope>
    <source>
        <strain evidence="3 4">LMG 30175</strain>
    </source>
</reference>
<dbReference type="Proteomes" id="UP000414233">
    <property type="component" value="Unassembled WGS sequence"/>
</dbReference>
<evidence type="ECO:0000313" key="3">
    <source>
        <dbReference type="EMBL" id="VVE58618.1"/>
    </source>
</evidence>
<evidence type="ECO:0000313" key="4">
    <source>
        <dbReference type="Proteomes" id="UP000414233"/>
    </source>
</evidence>
<dbReference type="OrthoDB" id="9803017at2"/>
<dbReference type="GO" id="GO:0008168">
    <property type="term" value="F:methyltransferase activity"/>
    <property type="evidence" value="ECO:0007669"/>
    <property type="project" value="UniProtKB-KW"/>
</dbReference>
<dbReference type="InterPro" id="IPR002052">
    <property type="entry name" value="DNA_methylase_N6_adenine_CS"/>
</dbReference>
<name>A0A5E4ZCP6_9BURK</name>
<organism evidence="3 4">
    <name type="scientific">Pandoraea terrae</name>
    <dbReference type="NCBI Taxonomy" id="1537710"/>
    <lineage>
        <taxon>Bacteria</taxon>
        <taxon>Pseudomonadati</taxon>
        <taxon>Pseudomonadota</taxon>
        <taxon>Betaproteobacteria</taxon>
        <taxon>Burkholderiales</taxon>
        <taxon>Burkholderiaceae</taxon>
        <taxon>Pandoraea</taxon>
    </lineage>
</organism>
<keyword evidence="2 3" id="KW-0808">Transferase</keyword>
<keyword evidence="1 3" id="KW-0489">Methyltransferase</keyword>
<keyword evidence="4" id="KW-1185">Reference proteome</keyword>